<name>A0ACD5Z6J4_AVESA</name>
<keyword evidence="2" id="KW-1185">Reference proteome</keyword>
<protein>
    <submittedName>
        <fullName evidence="1">Uncharacterized protein</fullName>
    </submittedName>
</protein>
<evidence type="ECO:0000313" key="2">
    <source>
        <dbReference type="Proteomes" id="UP001732700"/>
    </source>
</evidence>
<reference evidence="1" key="1">
    <citation type="submission" date="2021-05" db="EMBL/GenBank/DDBJ databases">
        <authorList>
            <person name="Scholz U."/>
            <person name="Mascher M."/>
            <person name="Fiebig A."/>
        </authorList>
    </citation>
    <scope>NUCLEOTIDE SEQUENCE [LARGE SCALE GENOMIC DNA]</scope>
</reference>
<proteinExistence type="predicted"/>
<organism evidence="1 2">
    <name type="scientific">Avena sativa</name>
    <name type="common">Oat</name>
    <dbReference type="NCBI Taxonomy" id="4498"/>
    <lineage>
        <taxon>Eukaryota</taxon>
        <taxon>Viridiplantae</taxon>
        <taxon>Streptophyta</taxon>
        <taxon>Embryophyta</taxon>
        <taxon>Tracheophyta</taxon>
        <taxon>Spermatophyta</taxon>
        <taxon>Magnoliopsida</taxon>
        <taxon>Liliopsida</taxon>
        <taxon>Poales</taxon>
        <taxon>Poaceae</taxon>
        <taxon>BOP clade</taxon>
        <taxon>Pooideae</taxon>
        <taxon>Poodae</taxon>
        <taxon>Poeae</taxon>
        <taxon>Poeae Chloroplast Group 1 (Aveneae type)</taxon>
        <taxon>Aveninae</taxon>
        <taxon>Avena</taxon>
    </lineage>
</organism>
<evidence type="ECO:0000313" key="1">
    <source>
        <dbReference type="EnsemblPlants" id="AVESA.00010b.r2.6CG1108970.1.CDS.1"/>
    </source>
</evidence>
<accession>A0ACD5Z6J4</accession>
<dbReference type="Proteomes" id="UP001732700">
    <property type="component" value="Chromosome 6C"/>
</dbReference>
<reference evidence="1" key="2">
    <citation type="submission" date="2025-09" db="UniProtKB">
        <authorList>
            <consortium name="EnsemblPlants"/>
        </authorList>
    </citation>
    <scope>IDENTIFICATION</scope>
</reference>
<sequence length="109" mass="12335">MSHILTGCPFSRMVWHEVLSWIRSVEGPPVAEGDFAEWWSLVVRSTPRPMRKGTSSLIMLTAWCIWKHRNAVTFNNARPSVAPLVDTIIAEAKAWAEARARGLRQLLPL</sequence>
<dbReference type="EnsemblPlants" id="AVESA.00010b.r2.6CG1108970.1">
    <property type="protein sequence ID" value="AVESA.00010b.r2.6CG1108970.1.CDS.1"/>
    <property type="gene ID" value="AVESA.00010b.r2.6CG1108970"/>
</dbReference>